<dbReference type="InterPro" id="IPR008700">
    <property type="entry name" value="TypeIII_avirulence_cleave"/>
</dbReference>
<sequence>RAAKAPSAVPKFGVWDEQNANAAAQGFTVQFEKVKRHREVAKAAAPDVPPVAKRQLSPDRVVPTWGHPRRKPKKSFLSKVRTRVYSLTPTLPLLLPVHRIFDSL</sequence>
<feature type="domain" description="RIN4 pathogenic type III effector avirulence factor Avr cleavage site" evidence="1">
    <location>
        <begin position="5"/>
        <end position="38"/>
    </location>
</feature>
<dbReference type="AlphaFoldDB" id="A0A453NP45"/>
<reference evidence="2" key="3">
    <citation type="journal article" date="2017" name="Nature">
        <title>Genome sequence of the progenitor of the wheat D genome Aegilops tauschii.</title>
        <authorList>
            <person name="Luo M.C."/>
            <person name="Gu Y.Q."/>
            <person name="Puiu D."/>
            <person name="Wang H."/>
            <person name="Twardziok S.O."/>
            <person name="Deal K.R."/>
            <person name="Huo N."/>
            <person name="Zhu T."/>
            <person name="Wang L."/>
            <person name="Wang Y."/>
            <person name="McGuire P.E."/>
            <person name="Liu S."/>
            <person name="Long H."/>
            <person name="Ramasamy R.K."/>
            <person name="Rodriguez J.C."/>
            <person name="Van S.L."/>
            <person name="Yuan L."/>
            <person name="Wang Z."/>
            <person name="Xia Z."/>
            <person name="Xiao L."/>
            <person name="Anderson O.D."/>
            <person name="Ouyang S."/>
            <person name="Liang Y."/>
            <person name="Zimin A.V."/>
            <person name="Pertea G."/>
            <person name="Qi P."/>
            <person name="Bennetzen J.L."/>
            <person name="Dai X."/>
            <person name="Dawson M.W."/>
            <person name="Muller H.G."/>
            <person name="Kugler K."/>
            <person name="Rivarola-Duarte L."/>
            <person name="Spannagl M."/>
            <person name="Mayer K.F.X."/>
            <person name="Lu F.H."/>
            <person name="Bevan M.W."/>
            <person name="Leroy P."/>
            <person name="Li P."/>
            <person name="You F.M."/>
            <person name="Sun Q."/>
            <person name="Liu Z."/>
            <person name="Lyons E."/>
            <person name="Wicker T."/>
            <person name="Salzberg S.L."/>
            <person name="Devos K.M."/>
            <person name="Dvorak J."/>
        </authorList>
    </citation>
    <scope>NUCLEOTIDE SEQUENCE [LARGE SCALE GENOMIC DNA]</scope>
    <source>
        <strain evidence="2">cv. AL8/78</strain>
    </source>
</reference>
<reference evidence="2" key="5">
    <citation type="journal article" date="2021" name="G3 (Bethesda)">
        <title>Aegilops tauschii genome assembly Aet v5.0 features greater sequence contiguity and improved annotation.</title>
        <authorList>
            <person name="Wang L."/>
            <person name="Zhu T."/>
            <person name="Rodriguez J.C."/>
            <person name="Deal K.R."/>
            <person name="Dubcovsky J."/>
            <person name="McGuire P.E."/>
            <person name="Lux T."/>
            <person name="Spannagl M."/>
            <person name="Mayer K.F.X."/>
            <person name="Baldrich P."/>
            <person name="Meyers B.C."/>
            <person name="Huo N."/>
            <person name="Gu Y.Q."/>
            <person name="Zhou H."/>
            <person name="Devos K.M."/>
            <person name="Bennetzen J.L."/>
            <person name="Unver T."/>
            <person name="Budak H."/>
            <person name="Gulick P.J."/>
            <person name="Galiba G."/>
            <person name="Kalapos B."/>
            <person name="Nelson D.R."/>
            <person name="Li P."/>
            <person name="You F.M."/>
            <person name="Luo M.C."/>
            <person name="Dvorak J."/>
        </authorList>
    </citation>
    <scope>NUCLEOTIDE SEQUENCE [LARGE SCALE GENOMIC DNA]</scope>
    <source>
        <strain evidence="2">cv. AL8/78</strain>
    </source>
</reference>
<evidence type="ECO:0000313" key="3">
    <source>
        <dbReference type="Proteomes" id="UP000015105"/>
    </source>
</evidence>
<reference evidence="2" key="4">
    <citation type="submission" date="2019-03" db="UniProtKB">
        <authorList>
            <consortium name="EnsemblPlants"/>
        </authorList>
    </citation>
    <scope>IDENTIFICATION</scope>
</reference>
<dbReference type="Proteomes" id="UP000015105">
    <property type="component" value="Chromosome 6D"/>
</dbReference>
<dbReference type="EnsemblPlants" id="AET6Gv20435100.3">
    <property type="protein sequence ID" value="AET6Gv20435100.3"/>
    <property type="gene ID" value="AET6Gv20435100"/>
</dbReference>
<evidence type="ECO:0000313" key="2">
    <source>
        <dbReference type="EnsemblPlants" id="AET6Gv20435100.3"/>
    </source>
</evidence>
<reference evidence="3" key="1">
    <citation type="journal article" date="2014" name="Science">
        <title>Ancient hybridizations among the ancestral genomes of bread wheat.</title>
        <authorList>
            <consortium name="International Wheat Genome Sequencing Consortium,"/>
            <person name="Marcussen T."/>
            <person name="Sandve S.R."/>
            <person name="Heier L."/>
            <person name="Spannagl M."/>
            <person name="Pfeifer M."/>
            <person name="Jakobsen K.S."/>
            <person name="Wulff B.B."/>
            <person name="Steuernagel B."/>
            <person name="Mayer K.F."/>
            <person name="Olsen O.A."/>
        </authorList>
    </citation>
    <scope>NUCLEOTIDE SEQUENCE [LARGE SCALE GENOMIC DNA]</scope>
    <source>
        <strain evidence="3">cv. AL8/78</strain>
    </source>
</reference>
<reference evidence="3" key="2">
    <citation type="journal article" date="2017" name="Nat. Plants">
        <title>The Aegilops tauschii genome reveals multiple impacts of transposons.</title>
        <authorList>
            <person name="Zhao G."/>
            <person name="Zou C."/>
            <person name="Li K."/>
            <person name="Wang K."/>
            <person name="Li T."/>
            <person name="Gao L."/>
            <person name="Zhang X."/>
            <person name="Wang H."/>
            <person name="Yang Z."/>
            <person name="Liu X."/>
            <person name="Jiang W."/>
            <person name="Mao L."/>
            <person name="Kong X."/>
            <person name="Jiao Y."/>
            <person name="Jia J."/>
        </authorList>
    </citation>
    <scope>NUCLEOTIDE SEQUENCE [LARGE SCALE GENOMIC DNA]</scope>
    <source>
        <strain evidence="3">cv. AL8/78</strain>
    </source>
</reference>
<dbReference type="PANTHER" id="PTHR33159:SF89">
    <property type="entry name" value="OS02G0189400 PROTEIN"/>
    <property type="match status" value="1"/>
</dbReference>
<dbReference type="PANTHER" id="PTHR33159">
    <property type="entry name" value="RPM1-INTERACTING PROTEIN 4 (RIN4) FAMILY PROTEIN"/>
    <property type="match status" value="1"/>
</dbReference>
<dbReference type="InterPro" id="IPR040387">
    <property type="entry name" value="RIN4/NOI4"/>
</dbReference>
<evidence type="ECO:0000259" key="1">
    <source>
        <dbReference type="Pfam" id="PF05627"/>
    </source>
</evidence>
<dbReference type="Pfam" id="PF05627">
    <property type="entry name" value="AvrRpt-cleavage"/>
    <property type="match status" value="1"/>
</dbReference>
<name>A0A453NP45_AEGTS</name>
<accession>A0A453NP45</accession>
<keyword evidence="3" id="KW-1185">Reference proteome</keyword>
<organism evidence="2 3">
    <name type="scientific">Aegilops tauschii subsp. strangulata</name>
    <name type="common">Goatgrass</name>
    <dbReference type="NCBI Taxonomy" id="200361"/>
    <lineage>
        <taxon>Eukaryota</taxon>
        <taxon>Viridiplantae</taxon>
        <taxon>Streptophyta</taxon>
        <taxon>Embryophyta</taxon>
        <taxon>Tracheophyta</taxon>
        <taxon>Spermatophyta</taxon>
        <taxon>Magnoliopsida</taxon>
        <taxon>Liliopsida</taxon>
        <taxon>Poales</taxon>
        <taxon>Poaceae</taxon>
        <taxon>BOP clade</taxon>
        <taxon>Pooideae</taxon>
        <taxon>Triticodae</taxon>
        <taxon>Triticeae</taxon>
        <taxon>Triticinae</taxon>
        <taxon>Aegilops</taxon>
    </lineage>
</organism>
<protein>
    <recommendedName>
        <fullName evidence="1">RIN4 pathogenic type III effector avirulence factor Avr cleavage site domain-containing protein</fullName>
    </recommendedName>
</protein>
<proteinExistence type="predicted"/>
<dbReference type="Gramene" id="AET6Gv20435100.3">
    <property type="protein sequence ID" value="AET6Gv20435100.3"/>
    <property type="gene ID" value="AET6Gv20435100"/>
</dbReference>
<dbReference type="GO" id="GO:0005886">
    <property type="term" value="C:plasma membrane"/>
    <property type="evidence" value="ECO:0007669"/>
    <property type="project" value="TreeGrafter"/>
</dbReference>